<evidence type="ECO:0000313" key="2">
    <source>
        <dbReference type="EMBL" id="KAB8293984.1"/>
    </source>
</evidence>
<keyword evidence="1" id="KW-1133">Transmembrane helix</keyword>
<keyword evidence="1" id="KW-0472">Membrane</keyword>
<dbReference type="EMBL" id="VIGI01000011">
    <property type="protein sequence ID" value="KAB8293984.1"/>
    <property type="molecule type" value="Genomic_DNA"/>
</dbReference>
<sequence>MLCTNRPEGFDSSSHLNSSPLPTTCFTDVILIPLPTWLALAFVPTLFALGLHHRKANYNPSTAHLRSNTRSSRLYLVILIIYYIFIICNILMLTLEIVRLSLIHYGIGLLPFAYVGLLLSAVLFWGDGIQGRIKWWRGINMLVWIGGIIMSAVQVIGLKQQFGINGRKGSKYPVSDQVIDVAVMAGVYAVIALLETVLVVWKRKRTTAALREERGEMGIFEFRRGMSESPVLKE</sequence>
<dbReference type="OrthoDB" id="5399848at2759"/>
<proteinExistence type="predicted"/>
<feature type="transmembrane region" description="Helical" evidence="1">
    <location>
        <begin position="138"/>
        <end position="158"/>
    </location>
</feature>
<dbReference type="AlphaFoldDB" id="A0A5N6JXV1"/>
<evidence type="ECO:0000256" key="1">
    <source>
        <dbReference type="SAM" id="Phobius"/>
    </source>
</evidence>
<organism evidence="2 3">
    <name type="scientific">Monilinia laxa</name>
    <name type="common">Brown rot fungus</name>
    <name type="synonym">Sclerotinia laxa</name>
    <dbReference type="NCBI Taxonomy" id="61186"/>
    <lineage>
        <taxon>Eukaryota</taxon>
        <taxon>Fungi</taxon>
        <taxon>Dikarya</taxon>
        <taxon>Ascomycota</taxon>
        <taxon>Pezizomycotina</taxon>
        <taxon>Leotiomycetes</taxon>
        <taxon>Helotiales</taxon>
        <taxon>Sclerotiniaceae</taxon>
        <taxon>Monilinia</taxon>
    </lineage>
</organism>
<feature type="transmembrane region" description="Helical" evidence="1">
    <location>
        <begin position="30"/>
        <end position="53"/>
    </location>
</feature>
<feature type="transmembrane region" description="Helical" evidence="1">
    <location>
        <begin position="103"/>
        <end position="126"/>
    </location>
</feature>
<feature type="transmembrane region" description="Helical" evidence="1">
    <location>
        <begin position="178"/>
        <end position="201"/>
    </location>
</feature>
<gene>
    <name evidence="2" type="ORF">EYC80_009451</name>
</gene>
<feature type="transmembrane region" description="Helical" evidence="1">
    <location>
        <begin position="74"/>
        <end position="97"/>
    </location>
</feature>
<comment type="caution">
    <text evidence="2">The sequence shown here is derived from an EMBL/GenBank/DDBJ whole genome shotgun (WGS) entry which is preliminary data.</text>
</comment>
<accession>A0A5N6JXV1</accession>
<evidence type="ECO:0000313" key="3">
    <source>
        <dbReference type="Proteomes" id="UP000326757"/>
    </source>
</evidence>
<keyword evidence="3" id="KW-1185">Reference proteome</keyword>
<keyword evidence="1" id="KW-0812">Transmembrane</keyword>
<name>A0A5N6JXV1_MONLA</name>
<dbReference type="Proteomes" id="UP000326757">
    <property type="component" value="Unassembled WGS sequence"/>
</dbReference>
<reference evidence="2 3" key="1">
    <citation type="submission" date="2019-06" db="EMBL/GenBank/DDBJ databases">
        <title>Genome Sequence of the Brown Rot Fungal Pathogen Monilinia laxa.</title>
        <authorList>
            <person name="De Miccolis Angelini R.M."/>
            <person name="Landi L."/>
            <person name="Abate D."/>
            <person name="Pollastro S."/>
            <person name="Romanazzi G."/>
            <person name="Faretra F."/>
        </authorList>
    </citation>
    <scope>NUCLEOTIDE SEQUENCE [LARGE SCALE GENOMIC DNA]</scope>
    <source>
        <strain evidence="2 3">Mlax316</strain>
    </source>
</reference>
<protein>
    <submittedName>
        <fullName evidence="2">Uncharacterized protein</fullName>
    </submittedName>
</protein>